<dbReference type="PANTHER" id="PTHR28535">
    <property type="entry name" value="ZINC FINGER GRF-TYPE CONTAINING 1"/>
    <property type="match status" value="1"/>
</dbReference>
<dbReference type="InterPro" id="IPR018838">
    <property type="entry name" value="ZGRF1-like_N"/>
</dbReference>
<dbReference type="GO" id="GO:0035861">
    <property type="term" value="C:site of double-strand break"/>
    <property type="evidence" value="ECO:0007669"/>
    <property type="project" value="TreeGrafter"/>
</dbReference>
<evidence type="ECO:0000259" key="2">
    <source>
        <dbReference type="Pfam" id="PF10382"/>
    </source>
</evidence>
<keyword evidence="4" id="KW-1185">Reference proteome</keyword>
<feature type="compositionally biased region" description="Basic and acidic residues" evidence="1">
    <location>
        <begin position="77"/>
        <end position="88"/>
    </location>
</feature>
<feature type="domain" description="5'-3' DNA helicase ZGRF1-like N-terminal" evidence="2">
    <location>
        <begin position="5"/>
        <end position="78"/>
    </location>
</feature>
<dbReference type="InterPro" id="IPR052800">
    <property type="entry name" value="DNA_Repair_Helicase_ZGRF1"/>
</dbReference>
<proteinExistence type="predicted"/>
<feature type="region of interest" description="Disordered" evidence="1">
    <location>
        <begin position="431"/>
        <end position="456"/>
    </location>
</feature>
<comment type="caution">
    <text evidence="3">The sequence shown here is derived from an EMBL/GenBank/DDBJ whole genome shotgun (WGS) entry which is preliminary data.</text>
</comment>
<sequence>MGDSKRWKVTYTKHIKQKRKVFQDGFLEYHISSRKVALYDECEKLLESRLLKKDETIISGETLVFDGYLVDISDPEGDNKPESDLNVDRKHKNHSRFKTPSDTKINAKQNVVWAREPLSPSQKIIKEFKKRELLKYGSPKISQETPKPSTTTTEWKVLYTTQVTQKAKKYHDGFLRLVCRESSGGCGAQVMLFDTSRKLLDSRFMKRDDVIKPGESIAFDSYLIDIGEHHGSHTPDSNVLRDKCANVEGMKMDKMKTSLDTDTHIAVGKSEWKVLYTTQLTQKAKKYHDGFLQLEFCGSLGKQVILCDLSKRPLERRFLKKDEVIRAGESVYFDGHLVIAGEPEGSHPSPAKLKERGTSNNVVERRQLGHGQNGCHQVNPSVDKRQPPRELCLGQDSLLNSIFTKVEETKSNKIVSPIKPLRDANQILSILQNPNPKPQESYATGGRSPKGSYQNAAVRESTETVRSLDITHSEAACSGGSFQFTENVKISHQSYSQEDAQTTTSEPDFGLFISSSGCHSCLNSDGGKSGEEFSGKRETFPSFDLGF</sequence>
<dbReference type="Proteomes" id="UP001367508">
    <property type="component" value="Unassembled WGS sequence"/>
</dbReference>
<feature type="region of interest" description="Disordered" evidence="1">
    <location>
        <begin position="76"/>
        <end position="101"/>
    </location>
</feature>
<feature type="domain" description="5'-3' DNA helicase ZGRF1-like N-terminal" evidence="2">
    <location>
        <begin position="153"/>
        <end position="233"/>
    </location>
</feature>
<organism evidence="3 4">
    <name type="scientific">Canavalia gladiata</name>
    <name type="common">Sword bean</name>
    <name type="synonym">Dolichos gladiatus</name>
    <dbReference type="NCBI Taxonomy" id="3824"/>
    <lineage>
        <taxon>Eukaryota</taxon>
        <taxon>Viridiplantae</taxon>
        <taxon>Streptophyta</taxon>
        <taxon>Embryophyta</taxon>
        <taxon>Tracheophyta</taxon>
        <taxon>Spermatophyta</taxon>
        <taxon>Magnoliopsida</taxon>
        <taxon>eudicotyledons</taxon>
        <taxon>Gunneridae</taxon>
        <taxon>Pentapetalae</taxon>
        <taxon>rosids</taxon>
        <taxon>fabids</taxon>
        <taxon>Fabales</taxon>
        <taxon>Fabaceae</taxon>
        <taxon>Papilionoideae</taxon>
        <taxon>50 kb inversion clade</taxon>
        <taxon>NPAAA clade</taxon>
        <taxon>indigoferoid/millettioid clade</taxon>
        <taxon>Phaseoleae</taxon>
        <taxon>Canavalia</taxon>
    </lineage>
</organism>
<reference evidence="3 4" key="1">
    <citation type="submission" date="2024-01" db="EMBL/GenBank/DDBJ databases">
        <title>The genomes of 5 underutilized Papilionoideae crops provide insights into root nodulation and disease resistanc.</title>
        <authorList>
            <person name="Jiang F."/>
        </authorList>
    </citation>
    <scope>NUCLEOTIDE SEQUENCE [LARGE SCALE GENOMIC DNA]</scope>
    <source>
        <strain evidence="3">LVBAO_FW01</strain>
        <tissue evidence="3">Leaves</tissue>
    </source>
</reference>
<evidence type="ECO:0000313" key="4">
    <source>
        <dbReference type="Proteomes" id="UP001367508"/>
    </source>
</evidence>
<dbReference type="GO" id="GO:0005634">
    <property type="term" value="C:nucleus"/>
    <property type="evidence" value="ECO:0007669"/>
    <property type="project" value="TreeGrafter"/>
</dbReference>
<name>A0AAN9MPL0_CANGL</name>
<dbReference type="AlphaFoldDB" id="A0AAN9MPL0"/>
<gene>
    <name evidence="3" type="ORF">VNO77_00428</name>
</gene>
<feature type="region of interest" description="Disordered" evidence="1">
    <location>
        <begin position="369"/>
        <end position="388"/>
    </location>
</feature>
<dbReference type="PANTHER" id="PTHR28535:SF1">
    <property type="entry name" value="PROTEIN ZGRF1"/>
    <property type="match status" value="1"/>
</dbReference>
<protein>
    <recommendedName>
        <fullName evidence="2">5'-3' DNA helicase ZGRF1-like N-terminal domain-containing protein</fullName>
    </recommendedName>
</protein>
<dbReference type="GO" id="GO:0006302">
    <property type="term" value="P:double-strand break repair"/>
    <property type="evidence" value="ECO:0007669"/>
    <property type="project" value="TreeGrafter"/>
</dbReference>
<evidence type="ECO:0000313" key="3">
    <source>
        <dbReference type="EMBL" id="KAK7358499.1"/>
    </source>
</evidence>
<evidence type="ECO:0000256" key="1">
    <source>
        <dbReference type="SAM" id="MobiDB-lite"/>
    </source>
</evidence>
<feature type="domain" description="5'-3' DNA helicase ZGRF1-like N-terminal" evidence="2">
    <location>
        <begin position="271"/>
        <end position="344"/>
    </location>
</feature>
<dbReference type="Pfam" id="PF10382">
    <property type="entry name" value="ZGRF1-like_N"/>
    <property type="match status" value="3"/>
</dbReference>
<dbReference type="EMBL" id="JAYMYQ010000001">
    <property type="protein sequence ID" value="KAK7358499.1"/>
    <property type="molecule type" value="Genomic_DNA"/>
</dbReference>
<accession>A0AAN9MPL0</accession>